<reference evidence="13" key="1">
    <citation type="journal article" date="2019" name="Int. J. Syst. Evol. Microbiol.">
        <title>The Global Catalogue of Microorganisms (GCM) 10K type strain sequencing project: providing services to taxonomists for standard genome sequencing and annotation.</title>
        <authorList>
            <consortium name="The Broad Institute Genomics Platform"/>
            <consortium name="The Broad Institute Genome Sequencing Center for Infectious Disease"/>
            <person name="Wu L."/>
            <person name="Ma J."/>
        </authorList>
    </citation>
    <scope>NUCLEOTIDE SEQUENCE [LARGE SCALE GENOMIC DNA]</scope>
    <source>
        <strain evidence="13">JCM 17110</strain>
    </source>
</reference>
<dbReference type="Gene3D" id="1.10.40.60">
    <property type="entry name" value="EpsJ-like"/>
    <property type="match status" value="1"/>
</dbReference>
<evidence type="ECO:0000256" key="8">
    <source>
        <dbReference type="ARBA" id="ARBA00022989"/>
    </source>
</evidence>
<evidence type="ECO:0000256" key="10">
    <source>
        <dbReference type="SAM" id="Phobius"/>
    </source>
</evidence>
<dbReference type="PANTHER" id="PTHR38831:SF2">
    <property type="entry name" value="TYPE II SECRETION SYSTEM PROTEIN K"/>
    <property type="match status" value="1"/>
</dbReference>
<evidence type="ECO:0000313" key="13">
    <source>
        <dbReference type="Proteomes" id="UP001500795"/>
    </source>
</evidence>
<evidence type="ECO:0000256" key="9">
    <source>
        <dbReference type="ARBA" id="ARBA00023136"/>
    </source>
</evidence>
<comment type="caution">
    <text evidence="12">The sequence shown here is derived from an EMBL/GenBank/DDBJ whole genome shotgun (WGS) entry which is preliminary data.</text>
</comment>
<keyword evidence="13" id="KW-1185">Reference proteome</keyword>
<name>A0ABP6WK01_9GAMM</name>
<evidence type="ECO:0000256" key="4">
    <source>
        <dbReference type="ARBA" id="ARBA00022475"/>
    </source>
</evidence>
<evidence type="ECO:0000259" key="11">
    <source>
        <dbReference type="Pfam" id="PF21687"/>
    </source>
</evidence>
<evidence type="ECO:0000256" key="5">
    <source>
        <dbReference type="ARBA" id="ARBA00022519"/>
    </source>
</evidence>
<comment type="similarity">
    <text evidence="2">Belongs to the GSP K family.</text>
</comment>
<evidence type="ECO:0000313" key="12">
    <source>
        <dbReference type="EMBL" id="GAA3550317.1"/>
    </source>
</evidence>
<feature type="transmembrane region" description="Helical" evidence="10">
    <location>
        <begin position="12"/>
        <end position="34"/>
    </location>
</feature>
<dbReference type="InterPro" id="IPR049031">
    <property type="entry name" value="T2SSK_SAM-like_1st"/>
</dbReference>
<keyword evidence="4" id="KW-1003">Cell membrane</keyword>
<comment type="subcellular location">
    <subcellularLocation>
        <location evidence="1">Cell inner membrane</location>
    </subcellularLocation>
</comment>
<keyword evidence="8 10" id="KW-1133">Transmembrane helix</keyword>
<evidence type="ECO:0000256" key="6">
    <source>
        <dbReference type="ARBA" id="ARBA00022692"/>
    </source>
</evidence>
<evidence type="ECO:0000256" key="1">
    <source>
        <dbReference type="ARBA" id="ARBA00004533"/>
    </source>
</evidence>
<keyword evidence="5" id="KW-0997">Cell inner membrane</keyword>
<keyword evidence="6 10" id="KW-0812">Transmembrane</keyword>
<sequence>MRSKRLSDRQQGIALFSVLWVLMLLTLIATSLSLTSRSQGQQSRNIIGAVQARYLAEAGIQLALVNQGMAAAQRPWLADGSPYLLPMDGNELWIAIFNESGRIDLNVTGPELLDGLLRTAGVEDDLRAKLVDAIQDWRDEDDLHRLNGAEYDDYIAAGRESGPRNASFETVAEVQQVLGMTPEIYRHIRHSLTVRNPHNGINPLYAPRQVLQALPEVDETQVEQFVKDRLKSHQDGLPPPATDFLPRQFLSGGSPSVNYTIHTEARMNTGSRYRLSTNLRWRRGQPELEQIMPEKVSLFTGPDS</sequence>
<keyword evidence="9 10" id="KW-0472">Membrane</keyword>
<dbReference type="SUPFAM" id="SSF158544">
    <property type="entry name" value="GspK insert domain-like"/>
    <property type="match status" value="1"/>
</dbReference>
<evidence type="ECO:0000256" key="7">
    <source>
        <dbReference type="ARBA" id="ARBA00022927"/>
    </source>
</evidence>
<dbReference type="InterPro" id="IPR005628">
    <property type="entry name" value="GspK"/>
</dbReference>
<evidence type="ECO:0000256" key="3">
    <source>
        <dbReference type="ARBA" id="ARBA00022448"/>
    </source>
</evidence>
<gene>
    <name evidence="12" type="ORF">GCM10022394_33100</name>
</gene>
<protein>
    <recommendedName>
        <fullName evidence="11">T2SS protein K first SAM-like domain-containing protein</fullName>
    </recommendedName>
</protein>
<dbReference type="Pfam" id="PF21687">
    <property type="entry name" value="T2SSK_1st"/>
    <property type="match status" value="1"/>
</dbReference>
<dbReference type="EMBL" id="BAABCX010000007">
    <property type="protein sequence ID" value="GAA3550317.1"/>
    <property type="molecule type" value="Genomic_DNA"/>
</dbReference>
<evidence type="ECO:0000256" key="2">
    <source>
        <dbReference type="ARBA" id="ARBA00007246"/>
    </source>
</evidence>
<keyword evidence="3" id="KW-0813">Transport</keyword>
<dbReference type="Proteomes" id="UP001500795">
    <property type="component" value="Unassembled WGS sequence"/>
</dbReference>
<keyword evidence="7" id="KW-0653">Protein transport</keyword>
<dbReference type="InterPro" id="IPR038072">
    <property type="entry name" value="GspK_central_sf"/>
</dbReference>
<proteinExistence type="inferred from homology"/>
<accession>A0ABP6WK01</accession>
<feature type="domain" description="T2SS protein K first SAM-like" evidence="11">
    <location>
        <begin position="111"/>
        <end position="194"/>
    </location>
</feature>
<organism evidence="12 13">
    <name type="scientific">Zobellella aerophila</name>
    <dbReference type="NCBI Taxonomy" id="870480"/>
    <lineage>
        <taxon>Bacteria</taxon>
        <taxon>Pseudomonadati</taxon>
        <taxon>Pseudomonadota</taxon>
        <taxon>Gammaproteobacteria</taxon>
        <taxon>Aeromonadales</taxon>
        <taxon>Aeromonadaceae</taxon>
        <taxon>Zobellella</taxon>
    </lineage>
</organism>
<dbReference type="PANTHER" id="PTHR38831">
    <property type="entry name" value="TYPE II SECRETION SYSTEM PROTEIN K"/>
    <property type="match status" value="1"/>
</dbReference>
<dbReference type="RefSeq" id="WP_344959947.1">
    <property type="nucleotide sequence ID" value="NZ_BAABCX010000007.1"/>
</dbReference>